<accession>A0ABP7BYJ3</accession>
<dbReference type="InterPro" id="IPR003838">
    <property type="entry name" value="ABC3_permease_C"/>
</dbReference>
<comment type="subcellular location">
    <subcellularLocation>
        <location evidence="1">Cell membrane</location>
        <topology evidence="1">Multi-pass membrane protein</topology>
    </subcellularLocation>
</comment>
<reference evidence="9" key="1">
    <citation type="journal article" date="2019" name="Int. J. Syst. Evol. Microbiol.">
        <title>The Global Catalogue of Microorganisms (GCM) 10K type strain sequencing project: providing services to taxonomists for standard genome sequencing and annotation.</title>
        <authorList>
            <consortium name="The Broad Institute Genomics Platform"/>
            <consortium name="The Broad Institute Genome Sequencing Center for Infectious Disease"/>
            <person name="Wu L."/>
            <person name="Ma J."/>
        </authorList>
    </citation>
    <scope>NUCLEOTIDE SEQUENCE [LARGE SCALE GENOMIC DNA]</scope>
    <source>
        <strain evidence="9">JCM 16546</strain>
    </source>
</reference>
<dbReference type="RefSeq" id="WP_221856971.1">
    <property type="nucleotide sequence ID" value="NZ_BAAAYV010000025.1"/>
</dbReference>
<evidence type="ECO:0000259" key="7">
    <source>
        <dbReference type="Pfam" id="PF02687"/>
    </source>
</evidence>
<keyword evidence="2" id="KW-1003">Cell membrane</keyword>
<evidence type="ECO:0000256" key="6">
    <source>
        <dbReference type="SAM" id="Phobius"/>
    </source>
</evidence>
<keyword evidence="4 6" id="KW-1133">Transmembrane helix</keyword>
<feature type="transmembrane region" description="Helical" evidence="6">
    <location>
        <begin position="253"/>
        <end position="271"/>
    </location>
</feature>
<evidence type="ECO:0000256" key="5">
    <source>
        <dbReference type="ARBA" id="ARBA00023136"/>
    </source>
</evidence>
<keyword evidence="3 6" id="KW-0812">Transmembrane</keyword>
<feature type="domain" description="ABC3 transporter permease C-terminal" evidence="7">
    <location>
        <begin position="253"/>
        <end position="355"/>
    </location>
</feature>
<feature type="transmembrane region" description="Helical" evidence="6">
    <location>
        <begin position="330"/>
        <end position="353"/>
    </location>
</feature>
<feature type="transmembrane region" description="Helical" evidence="6">
    <location>
        <begin position="292"/>
        <end position="318"/>
    </location>
</feature>
<evidence type="ECO:0000256" key="1">
    <source>
        <dbReference type="ARBA" id="ARBA00004651"/>
    </source>
</evidence>
<evidence type="ECO:0000313" key="8">
    <source>
        <dbReference type="EMBL" id="GAA3670653.1"/>
    </source>
</evidence>
<evidence type="ECO:0000256" key="2">
    <source>
        <dbReference type="ARBA" id="ARBA00022475"/>
    </source>
</evidence>
<dbReference type="Proteomes" id="UP001410795">
    <property type="component" value="Unassembled WGS sequence"/>
</dbReference>
<organism evidence="8 9">
    <name type="scientific">Microbacterium marinilacus</name>
    <dbReference type="NCBI Taxonomy" id="415209"/>
    <lineage>
        <taxon>Bacteria</taxon>
        <taxon>Bacillati</taxon>
        <taxon>Actinomycetota</taxon>
        <taxon>Actinomycetes</taxon>
        <taxon>Micrococcales</taxon>
        <taxon>Microbacteriaceae</taxon>
        <taxon>Microbacterium</taxon>
    </lineage>
</organism>
<dbReference type="Pfam" id="PF02687">
    <property type="entry name" value="FtsX"/>
    <property type="match status" value="1"/>
</dbReference>
<dbReference type="EMBL" id="BAAAYV010000025">
    <property type="protein sequence ID" value="GAA3670653.1"/>
    <property type="molecule type" value="Genomic_DNA"/>
</dbReference>
<evidence type="ECO:0000313" key="9">
    <source>
        <dbReference type="Proteomes" id="UP001410795"/>
    </source>
</evidence>
<sequence length="366" mass="38166">MTPLRPLLMEAFRELRANLTMALVAVALTAAVVVVVSLSYGRAVTAAQDAVRIMDSTAARTITVRFDDAAETPVSKLQAFGRLSSVDTLLLLGPIRNASNHITGDPRIGIRDCHPGSDIRICPEDTALPQAFASREVLKKLGFTGDTGVLSDGNMSYVLRADDAPLLSVGGQFAHQAIGVVPTAGAADARDLTVSQAVLVASSRTAVPTLLGVVSSTLSGVDPTHYTVEHRLDLVEAGRLVDSTLLQSSRAQAVLVLGIAGIMLALAEYSAARTRRRFAGLRRALGARRWQIVILAMTTSALSGVLGVLLGAACSLSISFATGASVPPPAFLTALAVITLAVAALAAVVPAVYSSTRQPARELRMP</sequence>
<name>A0ABP7BYJ3_9MICO</name>
<protein>
    <recommendedName>
        <fullName evidence="7">ABC3 transporter permease C-terminal domain-containing protein</fullName>
    </recommendedName>
</protein>
<evidence type="ECO:0000256" key="4">
    <source>
        <dbReference type="ARBA" id="ARBA00022989"/>
    </source>
</evidence>
<keyword evidence="5 6" id="KW-0472">Membrane</keyword>
<comment type="caution">
    <text evidence="8">The sequence shown here is derived from an EMBL/GenBank/DDBJ whole genome shotgun (WGS) entry which is preliminary data.</text>
</comment>
<evidence type="ECO:0000256" key="3">
    <source>
        <dbReference type="ARBA" id="ARBA00022692"/>
    </source>
</evidence>
<keyword evidence="9" id="KW-1185">Reference proteome</keyword>
<gene>
    <name evidence="8" type="ORF">GCM10022202_36090</name>
</gene>
<proteinExistence type="predicted"/>